<organism evidence="2 3">
    <name type="scientific">Heterostelium pallidum (strain ATCC 26659 / Pp 5 / PN500)</name>
    <name type="common">Cellular slime mold</name>
    <name type="synonym">Polysphondylium pallidum</name>
    <dbReference type="NCBI Taxonomy" id="670386"/>
    <lineage>
        <taxon>Eukaryota</taxon>
        <taxon>Amoebozoa</taxon>
        <taxon>Evosea</taxon>
        <taxon>Eumycetozoa</taxon>
        <taxon>Dictyostelia</taxon>
        <taxon>Acytosteliales</taxon>
        <taxon>Acytosteliaceae</taxon>
        <taxon>Heterostelium</taxon>
    </lineage>
</organism>
<name>D3AXB5_HETP5</name>
<feature type="compositionally biased region" description="Basic and acidic residues" evidence="1">
    <location>
        <begin position="1527"/>
        <end position="1540"/>
    </location>
</feature>
<feature type="compositionally biased region" description="Low complexity" evidence="1">
    <location>
        <begin position="357"/>
        <end position="369"/>
    </location>
</feature>
<dbReference type="EMBL" id="ADBJ01000003">
    <property type="protein sequence ID" value="EFA86184.1"/>
    <property type="molecule type" value="Genomic_DNA"/>
</dbReference>
<dbReference type="FunCoup" id="D3AXB5">
    <property type="interactions" value="805"/>
</dbReference>
<gene>
    <name evidence="2" type="ORF">PPL_00746</name>
</gene>
<dbReference type="OMA" id="NCSYYLE"/>
<accession>D3AXB5</accession>
<protein>
    <submittedName>
        <fullName evidence="2">Uncharacterized protein</fullName>
    </submittedName>
</protein>
<dbReference type="Proteomes" id="UP000001396">
    <property type="component" value="Unassembled WGS sequence"/>
</dbReference>
<keyword evidence="3" id="KW-1185">Reference proteome</keyword>
<dbReference type="InParanoid" id="D3AXB5"/>
<proteinExistence type="predicted"/>
<feature type="compositionally biased region" description="Basic and acidic residues" evidence="1">
    <location>
        <begin position="446"/>
        <end position="457"/>
    </location>
</feature>
<sequence>MSPGLPVPNFQDEALNNTRNEILDILEKNKIKYDIHIVGVNSNVPIFVDFGSILTYSKNDQVNIMRAIKANLPSILKQIGSSLDKVDNIHKANVQNYLTRVVITNVPGKSSTSKKATYYVDGTLEVGTVFEDSLNCSYYLEKKILTACNEFRPVQGAVVPDKMAAFEAVPAAAAPATPEPVAPAAALVGTLDFSIPNYPNAAQETLKLEILALLKPIVIDQSVFGRPAFEMPVYVDWNSLAQSPDQTVVLRAVKTNYANIIKQVVPAITKVDEVRKPAVADYIISVVLQNVPGKTSTLKKAILSHEGMLIINTTFEDSINCSYYLEKKITAGLNDFIPQSGYQPQLREPVAAPVVAAAPQPAQPAQPAQPSRPSYNIPDKYSQPSAPVYQSPVQPVYQQPAAVVQPVYQQPAPVAQPSYPPPVVRQPIAQPAPVAVAPPPAPVVQEPKEKGRPEMEFKPNFTDPAQIFQIREIDAIIDSFKVLDDKDKPIGAPIYLDWKSIMVYPAAVKQGTVIRNVNLALYRLLRETLNALKLACSDFAIGDNIRAYLRSFTVQNIAGTSTGAKKVVYEDGHLTIQTIFEDFGNCALYFDSKVVQAFSARPSLPAPKKPEMVTLIKEELAIRLNAHKDLTTTEGHPMAPTCPIEMDWSFLTTKGYESMGIENNLIGASNPILTDLFAALATFSNEEIDILKKEVIKINFVQGAVGKTMFDKRTVIMTDPGVLNVTSIFEDRTEGSKGFKERFINSFKARLYKVELRDVLIPGIVKTIDAAVRAKVKANYLDKIVVPSDANYSSTVLFNWSFIEKETPENQVNTYRAVCANFKAGVGFIENMRRAIVDICSYDVGKTAFLNTNKFIFINDMRKKEENVKFTGNNTWEFTGTFHDPATLTHSERKMNIFFKEQLKVAYPCAIQDTFPEIDDIVEDLSSATGKNVPIVMNYDSWRNYSRFASDQFAYKAIKGIAVSVPNRGLQAIATLTKDAIVKREYTAKVNTIEIEYDTSDSVKAQRSKDPHCIATLRDGKLHFKLNFSDGQHDAKIASWDYQLELVLGTRPMKINRAIDKAKSDLAAVSQEMTALIGKPITVQVEYTGFIEQRNFLHELEEPVYTKVIASFANWLRACWLKHEPSASLATYATVKQSLQTQLSVINFQINCQNNQRDLYEFQLSGTQLNVSLNLTTAIAGTTTPWRIELERVFKLRDLKINEEIAKRIDLVKNKAAISKVIGKQIDLQIDWNSLKSEASFAANMDDYIMFMHKFAEDIPAELPKITGFGELVEFSEVQQTVQSNLDTIKLIADKAGFYAELKGKVLEIRVGIRNIVKFLRDSDGDFESYGREIEAAMNLRMQIVRGFIKRKEVAPLQETMQRLAGAVEQPAKVVIDWEGIIEHPKFDNHVDFKPILSNILQLPAQLHPVIQLCRENLSAKRALKEVHTYTIRIDGTSKVNESEFTENKFGVDWARASFMAPPSKDHILILVNLDRMIISPSDLELEDKIEFLVTPDLAEERYQKKLARQDRQEDLDYRRRCDARDERWQSEQRRMDQRMLDAQNENNRELRNLNRKLRW</sequence>
<dbReference type="STRING" id="670386.D3AXB5"/>
<feature type="region of interest" description="Disordered" evidence="1">
    <location>
        <begin position="1527"/>
        <end position="1546"/>
    </location>
</feature>
<feature type="region of interest" description="Disordered" evidence="1">
    <location>
        <begin position="357"/>
        <end position="384"/>
    </location>
</feature>
<evidence type="ECO:0000313" key="3">
    <source>
        <dbReference type="Proteomes" id="UP000001396"/>
    </source>
</evidence>
<reference evidence="2 3" key="1">
    <citation type="journal article" date="2011" name="Genome Res.">
        <title>Phylogeny-wide analysis of social amoeba genomes highlights ancient origins for complex intercellular communication.</title>
        <authorList>
            <person name="Heidel A.J."/>
            <person name="Lawal H.M."/>
            <person name="Felder M."/>
            <person name="Schilde C."/>
            <person name="Helps N.R."/>
            <person name="Tunggal B."/>
            <person name="Rivero F."/>
            <person name="John U."/>
            <person name="Schleicher M."/>
            <person name="Eichinger L."/>
            <person name="Platzer M."/>
            <person name="Noegel A.A."/>
            <person name="Schaap P."/>
            <person name="Gloeckner G."/>
        </authorList>
    </citation>
    <scope>NUCLEOTIDE SEQUENCE [LARGE SCALE GENOMIC DNA]</scope>
    <source>
        <strain evidence="3">ATCC 26659 / Pp 5 / PN500</strain>
    </source>
</reference>
<evidence type="ECO:0000313" key="2">
    <source>
        <dbReference type="EMBL" id="EFA86184.1"/>
    </source>
</evidence>
<feature type="region of interest" description="Disordered" evidence="1">
    <location>
        <begin position="435"/>
        <end position="458"/>
    </location>
</feature>
<evidence type="ECO:0000256" key="1">
    <source>
        <dbReference type="SAM" id="MobiDB-lite"/>
    </source>
</evidence>
<comment type="caution">
    <text evidence="2">The sequence shown here is derived from an EMBL/GenBank/DDBJ whole genome shotgun (WGS) entry which is preliminary data.</text>
</comment>
<dbReference type="RefSeq" id="XP_020438289.1">
    <property type="nucleotide sequence ID" value="XM_020571766.1"/>
</dbReference>
<dbReference type="GeneID" id="31356277"/>